<dbReference type="Pfam" id="PF01609">
    <property type="entry name" value="DDE_Tnp_1"/>
    <property type="match status" value="1"/>
</dbReference>
<keyword evidence="3" id="KW-1185">Reference proteome</keyword>
<dbReference type="InterPro" id="IPR002559">
    <property type="entry name" value="Transposase_11"/>
</dbReference>
<gene>
    <name evidence="2" type="ORF">GCL60_01470</name>
</gene>
<evidence type="ECO:0000259" key="1">
    <source>
        <dbReference type="Pfam" id="PF01609"/>
    </source>
</evidence>
<dbReference type="PANTHER" id="PTHR30007">
    <property type="entry name" value="PHP DOMAIN PROTEIN"/>
    <property type="match status" value="1"/>
</dbReference>
<feature type="domain" description="Transposase IS4-like" evidence="1">
    <location>
        <begin position="18"/>
        <end position="170"/>
    </location>
</feature>
<dbReference type="GO" id="GO:0004803">
    <property type="term" value="F:transposase activity"/>
    <property type="evidence" value="ECO:0007669"/>
    <property type="project" value="InterPro"/>
</dbReference>
<comment type="caution">
    <text evidence="2">The sequence shown here is derived from an EMBL/GenBank/DDBJ whole genome shotgun (WGS) entry which is preliminary data.</text>
</comment>
<evidence type="ECO:0000313" key="2">
    <source>
        <dbReference type="EMBL" id="KAB8040618.1"/>
    </source>
</evidence>
<dbReference type="GO" id="GO:0003677">
    <property type="term" value="F:DNA binding"/>
    <property type="evidence" value="ECO:0007669"/>
    <property type="project" value="InterPro"/>
</dbReference>
<dbReference type="PANTHER" id="PTHR30007:SF1">
    <property type="entry name" value="BLR1914 PROTEIN"/>
    <property type="match status" value="1"/>
</dbReference>
<dbReference type="EMBL" id="WFLM01000001">
    <property type="protein sequence ID" value="KAB8040618.1"/>
    <property type="molecule type" value="Genomic_DNA"/>
</dbReference>
<accession>A0A6N6W0A3</accession>
<name>A0A6N6W0A3_9BACT</name>
<proteinExistence type="predicted"/>
<dbReference type="Proteomes" id="UP000437748">
    <property type="component" value="Unassembled WGS sequence"/>
</dbReference>
<dbReference type="AlphaFoldDB" id="A0A6N6W0A3"/>
<protein>
    <submittedName>
        <fullName evidence="2">Transposase</fullName>
    </submittedName>
</protein>
<evidence type="ECO:0000313" key="3">
    <source>
        <dbReference type="Proteomes" id="UP000437748"/>
    </source>
</evidence>
<dbReference type="GO" id="GO:0006313">
    <property type="term" value="P:DNA transposition"/>
    <property type="evidence" value="ECO:0007669"/>
    <property type="project" value="InterPro"/>
</dbReference>
<sequence>MSLKNKKNKEYQIKEAYIDATFTESKRGGDKIGGTKAGKGTKLFAIVSRNNKILHLSLENATPHESKFILPIIEKMPIKLKPLILIGDKAYDSFPIKNQLQELEVKLIAPNKIDRINNRQDGRNLRRYKRRHIVEICFADLQTFRRVIIRYERKSENYLAFVKLAAICLNF</sequence>
<organism evidence="2 3">
    <name type="scientific">Silvanigrella paludirubra</name>
    <dbReference type="NCBI Taxonomy" id="2499159"/>
    <lineage>
        <taxon>Bacteria</taxon>
        <taxon>Pseudomonadati</taxon>
        <taxon>Bdellovibrionota</taxon>
        <taxon>Oligoflexia</taxon>
        <taxon>Silvanigrellales</taxon>
        <taxon>Silvanigrellaceae</taxon>
        <taxon>Silvanigrella</taxon>
    </lineage>
</organism>
<reference evidence="2 3" key="1">
    <citation type="submission" date="2019-10" db="EMBL/GenBank/DDBJ databases">
        <title>New species of Slilvanegrellaceae.</title>
        <authorList>
            <person name="Pitt A."/>
            <person name="Hahn M.W."/>
        </authorList>
    </citation>
    <scope>NUCLEOTIDE SEQUENCE [LARGE SCALE GENOMIC DNA]</scope>
    <source>
        <strain evidence="2 3">SP-Ram-0.45-NSY-1</strain>
    </source>
</reference>